<reference evidence="2 3" key="1">
    <citation type="journal article" date="2011" name="Science">
        <title>The Selaginella genome identifies genetic changes associated with the evolution of vascular plants.</title>
        <authorList>
            <person name="Banks J.A."/>
            <person name="Nishiyama T."/>
            <person name="Hasebe M."/>
            <person name="Bowman J.L."/>
            <person name="Gribskov M."/>
            <person name="dePamphilis C."/>
            <person name="Albert V.A."/>
            <person name="Aono N."/>
            <person name="Aoyama T."/>
            <person name="Ambrose B.A."/>
            <person name="Ashton N.W."/>
            <person name="Axtell M.J."/>
            <person name="Barker E."/>
            <person name="Barker M.S."/>
            <person name="Bennetzen J.L."/>
            <person name="Bonawitz N.D."/>
            <person name="Chapple C."/>
            <person name="Cheng C."/>
            <person name="Correa L.G."/>
            <person name="Dacre M."/>
            <person name="DeBarry J."/>
            <person name="Dreyer I."/>
            <person name="Elias M."/>
            <person name="Engstrom E.M."/>
            <person name="Estelle M."/>
            <person name="Feng L."/>
            <person name="Finet C."/>
            <person name="Floyd S.K."/>
            <person name="Frommer W.B."/>
            <person name="Fujita T."/>
            <person name="Gramzow L."/>
            <person name="Gutensohn M."/>
            <person name="Harholt J."/>
            <person name="Hattori M."/>
            <person name="Heyl A."/>
            <person name="Hirai T."/>
            <person name="Hiwatashi Y."/>
            <person name="Ishikawa M."/>
            <person name="Iwata M."/>
            <person name="Karol K.G."/>
            <person name="Koehler B."/>
            <person name="Kolukisaoglu U."/>
            <person name="Kubo M."/>
            <person name="Kurata T."/>
            <person name="Lalonde S."/>
            <person name="Li K."/>
            <person name="Li Y."/>
            <person name="Litt A."/>
            <person name="Lyons E."/>
            <person name="Manning G."/>
            <person name="Maruyama T."/>
            <person name="Michael T.P."/>
            <person name="Mikami K."/>
            <person name="Miyazaki S."/>
            <person name="Morinaga S."/>
            <person name="Murata T."/>
            <person name="Mueller-Roeber B."/>
            <person name="Nelson D.R."/>
            <person name="Obara M."/>
            <person name="Oguri Y."/>
            <person name="Olmstead R.G."/>
            <person name="Onodera N."/>
            <person name="Petersen B.L."/>
            <person name="Pils B."/>
            <person name="Prigge M."/>
            <person name="Rensing S.A."/>
            <person name="Riano-Pachon D.M."/>
            <person name="Roberts A.W."/>
            <person name="Sato Y."/>
            <person name="Scheller H.V."/>
            <person name="Schulz B."/>
            <person name="Schulz C."/>
            <person name="Shakirov E.V."/>
            <person name="Shibagaki N."/>
            <person name="Shinohara N."/>
            <person name="Shippen D.E."/>
            <person name="Soerensen I."/>
            <person name="Sotooka R."/>
            <person name="Sugimoto N."/>
            <person name="Sugita M."/>
            <person name="Sumikawa N."/>
            <person name="Tanurdzic M."/>
            <person name="Theissen G."/>
            <person name="Ulvskov P."/>
            <person name="Wakazuki S."/>
            <person name="Weng J.K."/>
            <person name="Willats W.W."/>
            <person name="Wipf D."/>
            <person name="Wolf P.G."/>
            <person name="Yang L."/>
            <person name="Zimmer A.D."/>
            <person name="Zhu Q."/>
            <person name="Mitros T."/>
            <person name="Hellsten U."/>
            <person name="Loque D."/>
            <person name="Otillar R."/>
            <person name="Salamov A."/>
            <person name="Schmutz J."/>
            <person name="Shapiro H."/>
            <person name="Lindquist E."/>
            <person name="Lucas S."/>
            <person name="Rokhsar D."/>
            <person name="Grigoriev I.V."/>
        </authorList>
    </citation>
    <scope>NUCLEOTIDE SEQUENCE [LARGE SCALE GENOMIC DNA]</scope>
</reference>
<proteinExistence type="predicted"/>
<dbReference type="AlphaFoldDB" id="D8RKT3"/>
<organism evidence="3">
    <name type="scientific">Selaginella moellendorffii</name>
    <name type="common">Spikemoss</name>
    <dbReference type="NCBI Taxonomy" id="88036"/>
    <lineage>
        <taxon>Eukaryota</taxon>
        <taxon>Viridiplantae</taxon>
        <taxon>Streptophyta</taxon>
        <taxon>Embryophyta</taxon>
        <taxon>Tracheophyta</taxon>
        <taxon>Lycopodiopsida</taxon>
        <taxon>Selaginellales</taxon>
        <taxon>Selaginellaceae</taxon>
        <taxon>Selaginella</taxon>
    </lineage>
</organism>
<dbReference type="Proteomes" id="UP000001514">
    <property type="component" value="Unassembled WGS sequence"/>
</dbReference>
<evidence type="ECO:0000313" key="3">
    <source>
        <dbReference type="Proteomes" id="UP000001514"/>
    </source>
</evidence>
<dbReference type="KEGG" id="smo:SELMODRAFT_412329"/>
<accession>D8RKT3</accession>
<feature type="chain" id="PRO_5003121891" evidence="1">
    <location>
        <begin position="22"/>
        <end position="124"/>
    </location>
</feature>
<sequence length="124" mass="13859">MTAHKIQLIACLFLFLALGLATPTEWRTPPSSASCQTASCCCRSLGKSSGRFFLSFSVSDPMMTTAVFWLEPIGGRVFDCQLCVDCCRDFTCIIRGEHCEQFNGFYCPVQLEECNRNCNMKCLV</sequence>
<evidence type="ECO:0000313" key="2">
    <source>
        <dbReference type="EMBL" id="EFJ27292.1"/>
    </source>
</evidence>
<dbReference type="HOGENOM" id="CLU_2268466_0_0_1"/>
<gene>
    <name evidence="2" type="ORF">SELMODRAFT_412329</name>
</gene>
<feature type="signal peptide" evidence="1">
    <location>
        <begin position="1"/>
        <end position="21"/>
    </location>
</feature>
<keyword evidence="1" id="KW-0732">Signal</keyword>
<dbReference type="Gramene" id="EFJ27292">
    <property type="protein sequence ID" value="EFJ27292"/>
    <property type="gene ID" value="SELMODRAFT_412329"/>
</dbReference>
<keyword evidence="3" id="KW-1185">Reference proteome</keyword>
<dbReference type="EMBL" id="GL377582">
    <property type="protein sequence ID" value="EFJ27292.1"/>
    <property type="molecule type" value="Genomic_DNA"/>
</dbReference>
<evidence type="ECO:0000256" key="1">
    <source>
        <dbReference type="SAM" id="SignalP"/>
    </source>
</evidence>
<dbReference type="InParanoid" id="D8RKT3"/>
<protein>
    <submittedName>
        <fullName evidence="2">Uncharacterized protein</fullName>
    </submittedName>
</protein>
<name>D8RKT3_SELML</name>